<evidence type="ECO:0000313" key="4">
    <source>
        <dbReference type="Proteomes" id="UP001499854"/>
    </source>
</evidence>
<accession>A0ABP5EGR8</accession>
<sequence>MSLTAIYRFVDVDHRPRRDLRLVPVLLAAYGAAWVGDGQATYAALLLWAVCGAAGVALLVAARRPPTPTTAAQPAPGPPAPTPRLAPPPPPPSHRTNPEADPRTRTKTRRRTLAAACLIAAGAGTAATTRAIATHTGPLPRLAAAHAQAAADAVVTGDPRIAASLHGPFAIVPVRVERVDGVRVRLPATVLASRPDEWRFLPSTRVRFTARLRPARPDTPDAAALSVRRPPQVLAGPSMLQSLAGRLRQGLRDACAGLPADPRGLLPGLVIGDVSQEPAGLAAAFHVTGLSHLTALIYRSTLNSEV</sequence>
<dbReference type="EMBL" id="BAAAQM010000054">
    <property type="protein sequence ID" value="GAA1995192.1"/>
    <property type="molecule type" value="Genomic_DNA"/>
</dbReference>
<feature type="compositionally biased region" description="Pro residues" evidence="1">
    <location>
        <begin position="75"/>
        <end position="93"/>
    </location>
</feature>
<keyword evidence="4" id="KW-1185">Reference proteome</keyword>
<dbReference type="Proteomes" id="UP001499854">
    <property type="component" value="Unassembled WGS sequence"/>
</dbReference>
<organism evidence="3 4">
    <name type="scientific">Catenulispora subtropica</name>
    <dbReference type="NCBI Taxonomy" id="450798"/>
    <lineage>
        <taxon>Bacteria</taxon>
        <taxon>Bacillati</taxon>
        <taxon>Actinomycetota</taxon>
        <taxon>Actinomycetes</taxon>
        <taxon>Catenulisporales</taxon>
        <taxon>Catenulisporaceae</taxon>
        <taxon>Catenulispora</taxon>
    </lineage>
</organism>
<dbReference type="RefSeq" id="WP_344661442.1">
    <property type="nucleotide sequence ID" value="NZ_BAAAQM010000054.1"/>
</dbReference>
<gene>
    <name evidence="3" type="ORF">GCM10009838_69800</name>
</gene>
<keyword evidence="2" id="KW-0812">Transmembrane</keyword>
<feature type="region of interest" description="Disordered" evidence="1">
    <location>
        <begin position="66"/>
        <end position="109"/>
    </location>
</feature>
<proteinExistence type="predicted"/>
<feature type="transmembrane region" description="Helical" evidence="2">
    <location>
        <begin position="20"/>
        <end position="36"/>
    </location>
</feature>
<feature type="transmembrane region" description="Helical" evidence="2">
    <location>
        <begin position="42"/>
        <end position="62"/>
    </location>
</feature>
<comment type="caution">
    <text evidence="3">The sequence shown here is derived from an EMBL/GenBank/DDBJ whole genome shotgun (WGS) entry which is preliminary data.</text>
</comment>
<feature type="transmembrane region" description="Helical" evidence="2">
    <location>
        <begin position="113"/>
        <end position="133"/>
    </location>
</feature>
<evidence type="ECO:0000256" key="1">
    <source>
        <dbReference type="SAM" id="MobiDB-lite"/>
    </source>
</evidence>
<name>A0ABP5EGR8_9ACTN</name>
<reference evidence="4" key="1">
    <citation type="journal article" date="2019" name="Int. J. Syst. Evol. Microbiol.">
        <title>The Global Catalogue of Microorganisms (GCM) 10K type strain sequencing project: providing services to taxonomists for standard genome sequencing and annotation.</title>
        <authorList>
            <consortium name="The Broad Institute Genomics Platform"/>
            <consortium name="The Broad Institute Genome Sequencing Center for Infectious Disease"/>
            <person name="Wu L."/>
            <person name="Ma J."/>
        </authorList>
    </citation>
    <scope>NUCLEOTIDE SEQUENCE [LARGE SCALE GENOMIC DNA]</scope>
    <source>
        <strain evidence="4">JCM 16013</strain>
    </source>
</reference>
<protein>
    <submittedName>
        <fullName evidence="3">Uncharacterized protein</fullName>
    </submittedName>
</protein>
<evidence type="ECO:0000313" key="3">
    <source>
        <dbReference type="EMBL" id="GAA1995192.1"/>
    </source>
</evidence>
<evidence type="ECO:0000256" key="2">
    <source>
        <dbReference type="SAM" id="Phobius"/>
    </source>
</evidence>
<keyword evidence="2" id="KW-0472">Membrane</keyword>
<keyword evidence="2" id="KW-1133">Transmembrane helix</keyword>